<name>A0A9J6BE14_POLVA</name>
<keyword evidence="2" id="KW-0732">Signal</keyword>
<gene>
    <name evidence="3" type="ORF">PVAND_015832</name>
</gene>
<protein>
    <submittedName>
        <fullName evidence="3">Uncharacterized protein</fullName>
    </submittedName>
</protein>
<feature type="compositionally biased region" description="Basic residues" evidence="1">
    <location>
        <begin position="24"/>
        <end position="34"/>
    </location>
</feature>
<evidence type="ECO:0000256" key="2">
    <source>
        <dbReference type="SAM" id="SignalP"/>
    </source>
</evidence>
<organism evidence="3 4">
    <name type="scientific">Polypedilum vanderplanki</name>
    <name type="common">Sleeping chironomid midge</name>
    <dbReference type="NCBI Taxonomy" id="319348"/>
    <lineage>
        <taxon>Eukaryota</taxon>
        <taxon>Metazoa</taxon>
        <taxon>Ecdysozoa</taxon>
        <taxon>Arthropoda</taxon>
        <taxon>Hexapoda</taxon>
        <taxon>Insecta</taxon>
        <taxon>Pterygota</taxon>
        <taxon>Neoptera</taxon>
        <taxon>Endopterygota</taxon>
        <taxon>Diptera</taxon>
        <taxon>Nematocera</taxon>
        <taxon>Chironomoidea</taxon>
        <taxon>Chironomidae</taxon>
        <taxon>Chironominae</taxon>
        <taxon>Polypedilum</taxon>
        <taxon>Polypedilum</taxon>
    </lineage>
</organism>
<comment type="caution">
    <text evidence="3">The sequence shown here is derived from an EMBL/GenBank/DDBJ whole genome shotgun (WGS) entry which is preliminary data.</text>
</comment>
<evidence type="ECO:0000313" key="3">
    <source>
        <dbReference type="EMBL" id="KAG5667863.1"/>
    </source>
</evidence>
<dbReference type="AlphaFoldDB" id="A0A9J6BE14"/>
<dbReference type="EMBL" id="JADBJN010000004">
    <property type="protein sequence ID" value="KAG5667863.1"/>
    <property type="molecule type" value="Genomic_DNA"/>
</dbReference>
<feature type="chain" id="PRO_5039953900" evidence="2">
    <location>
        <begin position="24"/>
        <end position="91"/>
    </location>
</feature>
<accession>A0A9J6BE14</accession>
<reference evidence="3" key="1">
    <citation type="submission" date="2021-03" db="EMBL/GenBank/DDBJ databases">
        <title>Chromosome level genome of the anhydrobiotic midge Polypedilum vanderplanki.</title>
        <authorList>
            <person name="Yoshida Y."/>
            <person name="Kikawada T."/>
            <person name="Gusev O."/>
        </authorList>
    </citation>
    <scope>NUCLEOTIDE SEQUENCE</scope>
    <source>
        <strain evidence="3">NIAS01</strain>
        <tissue evidence="3">Whole body or cell culture</tissue>
    </source>
</reference>
<evidence type="ECO:0000313" key="4">
    <source>
        <dbReference type="Proteomes" id="UP001107558"/>
    </source>
</evidence>
<evidence type="ECO:0000256" key="1">
    <source>
        <dbReference type="SAM" id="MobiDB-lite"/>
    </source>
</evidence>
<feature type="signal peptide" evidence="2">
    <location>
        <begin position="1"/>
        <end position="23"/>
    </location>
</feature>
<feature type="region of interest" description="Disordered" evidence="1">
    <location>
        <begin position="23"/>
        <end position="63"/>
    </location>
</feature>
<proteinExistence type="predicted"/>
<sequence>MKLSIVALLFLIILLIFVQDSNQKRRPGGKRGSSKKGSVDKKSTNGGVFSDIEENNASKRNEISKSSTFAPSLLKNLRNLPKDVEWLPDIK</sequence>
<dbReference type="Proteomes" id="UP001107558">
    <property type="component" value="Chromosome 4"/>
</dbReference>
<keyword evidence="4" id="KW-1185">Reference proteome</keyword>